<feature type="compositionally biased region" description="Polar residues" evidence="3">
    <location>
        <begin position="382"/>
        <end position="394"/>
    </location>
</feature>
<dbReference type="InterPro" id="IPR000504">
    <property type="entry name" value="RRM_dom"/>
</dbReference>
<dbReference type="OMA" id="KPRMRND"/>
<dbReference type="GeneID" id="118510538"/>
<dbReference type="VEuPathDB" id="VectorBase:ASTEI06266"/>
<dbReference type="SMART" id="SM00360">
    <property type="entry name" value="RRM"/>
    <property type="match status" value="1"/>
</dbReference>
<keyword evidence="5" id="KW-1185">Reference proteome</keyword>
<dbReference type="RefSeq" id="XP_035908393.1">
    <property type="nucleotide sequence ID" value="XM_036052500.1"/>
</dbReference>
<dbReference type="InterPro" id="IPR039539">
    <property type="entry name" value="Ras_GTPase_bind_prot"/>
</dbReference>
<evidence type="ECO:0000256" key="2">
    <source>
        <dbReference type="ARBA" id="ARBA00022884"/>
    </source>
</evidence>
<dbReference type="STRING" id="30069.A0A182YCT0"/>
<dbReference type="AlphaFoldDB" id="A0A182YCT0"/>
<feature type="compositionally biased region" description="Low complexity" evidence="3">
    <location>
        <begin position="590"/>
        <end position="603"/>
    </location>
</feature>
<dbReference type="PROSITE" id="PS50102">
    <property type="entry name" value="RRM"/>
    <property type="match status" value="1"/>
</dbReference>
<dbReference type="Gene3D" id="3.30.70.330">
    <property type="match status" value="1"/>
</dbReference>
<dbReference type="GO" id="GO:0010494">
    <property type="term" value="C:cytoplasmic stress granule"/>
    <property type="evidence" value="ECO:0007669"/>
    <property type="project" value="UniProtKB-SubCell"/>
</dbReference>
<dbReference type="GO" id="GO:0005829">
    <property type="term" value="C:cytosol"/>
    <property type="evidence" value="ECO:0007669"/>
    <property type="project" value="TreeGrafter"/>
</dbReference>
<dbReference type="InterPro" id="IPR018222">
    <property type="entry name" value="Nuclear_transport_factor_2_euk"/>
</dbReference>
<proteinExistence type="predicted"/>
<dbReference type="Pfam" id="PF00076">
    <property type="entry name" value="RRM_1"/>
    <property type="match status" value="1"/>
</dbReference>
<evidence type="ECO:0000313" key="5">
    <source>
        <dbReference type="Proteomes" id="UP000076408"/>
    </source>
</evidence>
<feature type="compositionally biased region" description="Polar residues" evidence="3">
    <location>
        <begin position="620"/>
        <end position="631"/>
    </location>
</feature>
<feature type="compositionally biased region" description="Low complexity" evidence="3">
    <location>
        <begin position="430"/>
        <end position="444"/>
    </location>
</feature>
<dbReference type="OrthoDB" id="339151at2759"/>
<evidence type="ECO:0000256" key="1">
    <source>
        <dbReference type="ARBA" id="ARBA00004210"/>
    </source>
</evidence>
<dbReference type="InterPro" id="IPR012677">
    <property type="entry name" value="Nucleotide-bd_a/b_plait_sf"/>
</dbReference>
<feature type="region of interest" description="Disordered" evidence="3">
    <location>
        <begin position="488"/>
        <end position="650"/>
    </location>
</feature>
<dbReference type="PANTHER" id="PTHR10693">
    <property type="entry name" value="RAS GTPASE-ACTIVATING PROTEIN-BINDING PROTEIN"/>
    <property type="match status" value="1"/>
</dbReference>
<feature type="compositionally biased region" description="Polar residues" evidence="3">
    <location>
        <begin position="553"/>
        <end position="573"/>
    </location>
</feature>
<dbReference type="InterPro" id="IPR032710">
    <property type="entry name" value="NTF2-like_dom_sf"/>
</dbReference>
<organism evidence="4 5">
    <name type="scientific">Anopheles stephensi</name>
    <name type="common">Indo-Pakistan malaria mosquito</name>
    <dbReference type="NCBI Taxonomy" id="30069"/>
    <lineage>
        <taxon>Eukaryota</taxon>
        <taxon>Metazoa</taxon>
        <taxon>Ecdysozoa</taxon>
        <taxon>Arthropoda</taxon>
        <taxon>Hexapoda</taxon>
        <taxon>Insecta</taxon>
        <taxon>Pterygota</taxon>
        <taxon>Neoptera</taxon>
        <taxon>Endopterygota</taxon>
        <taxon>Diptera</taxon>
        <taxon>Nematocera</taxon>
        <taxon>Culicoidea</taxon>
        <taxon>Culicidae</taxon>
        <taxon>Anophelinae</taxon>
        <taxon>Anopheles</taxon>
    </lineage>
</organism>
<comment type="subcellular location">
    <subcellularLocation>
        <location evidence="1">Cytoplasm</location>
        <location evidence="1">Stress granule</location>
    </subcellularLocation>
</comment>
<dbReference type="KEGG" id="aste:118510538"/>
<feature type="compositionally biased region" description="Gly residues" evidence="3">
    <location>
        <begin position="740"/>
        <end position="757"/>
    </location>
</feature>
<feature type="compositionally biased region" description="Basic and acidic residues" evidence="3">
    <location>
        <begin position="723"/>
        <end position="734"/>
    </location>
</feature>
<dbReference type="CDD" id="cd00780">
    <property type="entry name" value="NTF2"/>
    <property type="match status" value="1"/>
</dbReference>
<dbReference type="Proteomes" id="UP000076408">
    <property type="component" value="Unassembled WGS sequence"/>
</dbReference>
<dbReference type="PANTHER" id="PTHR10693:SF20">
    <property type="entry name" value="AT27578P"/>
    <property type="match status" value="1"/>
</dbReference>
<feature type="region of interest" description="Disordered" evidence="3">
    <location>
        <begin position="306"/>
        <end position="463"/>
    </location>
</feature>
<dbReference type="VEuPathDB" id="VectorBase:ASTE011615"/>
<dbReference type="InterPro" id="IPR035979">
    <property type="entry name" value="RBD_domain_sf"/>
</dbReference>
<dbReference type="VEuPathDB" id="VectorBase:ASTEI20_043512"/>
<dbReference type="SUPFAM" id="SSF54928">
    <property type="entry name" value="RNA-binding domain, RBD"/>
    <property type="match status" value="1"/>
</dbReference>
<dbReference type="SUPFAM" id="SSF54427">
    <property type="entry name" value="NTF2-like"/>
    <property type="match status" value="1"/>
</dbReference>
<dbReference type="GO" id="GO:0003729">
    <property type="term" value="F:mRNA binding"/>
    <property type="evidence" value="ECO:0007669"/>
    <property type="project" value="TreeGrafter"/>
</dbReference>
<feature type="region of interest" description="Disordered" evidence="3">
    <location>
        <begin position="234"/>
        <end position="276"/>
    </location>
</feature>
<dbReference type="GO" id="GO:1990904">
    <property type="term" value="C:ribonucleoprotein complex"/>
    <property type="evidence" value="ECO:0007669"/>
    <property type="project" value="TreeGrafter"/>
</dbReference>
<dbReference type="EnsemblMetazoa" id="ASTEI06266-RA">
    <property type="protein sequence ID" value="ASTEI06266-PA"/>
    <property type="gene ID" value="ASTEI06266"/>
</dbReference>
<feature type="compositionally biased region" description="Low complexity" evidence="3">
    <location>
        <begin position="488"/>
        <end position="547"/>
    </location>
</feature>
<evidence type="ECO:0000313" key="4">
    <source>
        <dbReference type="EnsemblMetazoa" id="ASTEI06266-PA"/>
    </source>
</evidence>
<feature type="compositionally biased region" description="Low complexity" evidence="3">
    <location>
        <begin position="241"/>
        <end position="274"/>
    </location>
</feature>
<dbReference type="FunFam" id="3.10.450.50:FF:000010">
    <property type="entry name" value="Ras GTPase-activating protein-binding protein"/>
    <property type="match status" value="1"/>
</dbReference>
<dbReference type="Pfam" id="PF02136">
    <property type="entry name" value="NTF2"/>
    <property type="match status" value="1"/>
</dbReference>
<dbReference type="CDD" id="cd12229">
    <property type="entry name" value="RRM_G3BP"/>
    <property type="match status" value="1"/>
</dbReference>
<sequence>MVMDAQPSPQNVGREFVRQYYTLLNKAPDFLHRFYNSSSSFVHGGLDAKSQDATLVVGQKQIQNKIQQLNFRDCHAKISQVDSQATLGNGVVVQVTGELSNDGQPMRRFTQTFVLASQSPKKYYVHNDIFRYQDVYTDDELDETCDRANGGTDEDGLHSLGADGSDPAALVVGETQLGSGPGAVANATTGLVGVGVHGHPTQPGQQPVLGSQTAPQALYYPSNVISSSGTGLLPGVNTYGAPPSGAPSQPTSQQQQQQQSAHQPSQQQPPQSQQLNGLHESLQKIVGSSEGATAAAVAAVLLSSSTDPQGLKSKIDQTPMGVPSHLLPGQQQQAHQSQLNQTQPATTTNQLGLTQSQQQLPLQPKQQQHQQQQNRHQLSTLNDTDAVSLTLTDPTGTAAGGVGSASHADVLSSSELDKKPQQHKSHQQHAHSQQLHQKQQQQQLGSGNVGFGKQQQQQQQPVSLEPKTYANLVKSGVSSGTPLSFASAMQASLSSHSTSQQSVQQSGTQQQQSHQQHQQQQQQPHPHQSYSSSAAGSNSSRQQQQQQRDILSPGTTVTAGVNQSATTNGSVSKYGSDRQDDRGSLGNGGMSQPRSQQQRSMRSNGTSSNPMGGGLRQQDSRQSSYARQNYNDSDERRQGSSSQFGDNHQLFLGNIPHHATEEELKTLFSKFGTVVDLRIMSKSVQKMPGVRTPPHYGFITYEDPASVQNCLSNMPLYFPENSPDGHKLNVEEKKTRVRGPGEGSGRMGSGGGGGGIGNANANGPRSGGTGSGQSRPTGGQGGVSSNRGGGGGTGQRSLGGGNVGGGGGSGGNGGNRGNSGSYGQRSDRSNNVGNGQRSVGNANGISSRGFGSGY</sequence>
<dbReference type="Gene3D" id="3.10.450.50">
    <property type="match status" value="1"/>
</dbReference>
<feature type="compositionally biased region" description="Low complexity" evidence="3">
    <location>
        <begin position="330"/>
        <end position="381"/>
    </location>
</feature>
<evidence type="ECO:0000256" key="3">
    <source>
        <dbReference type="SAM" id="MobiDB-lite"/>
    </source>
</evidence>
<feature type="region of interest" description="Disordered" evidence="3">
    <location>
        <begin position="718"/>
        <end position="854"/>
    </location>
</feature>
<protein>
    <submittedName>
        <fullName evidence="4">Uncharacterized protein</fullName>
    </submittedName>
</protein>
<dbReference type="InterPro" id="IPR002075">
    <property type="entry name" value="NTF2_dom"/>
</dbReference>
<feature type="compositionally biased region" description="Polar residues" evidence="3">
    <location>
        <begin position="829"/>
        <end position="846"/>
    </location>
</feature>
<reference evidence="4" key="2">
    <citation type="submission" date="2020-05" db="UniProtKB">
        <authorList>
            <consortium name="EnsemblMetazoa"/>
        </authorList>
    </citation>
    <scope>IDENTIFICATION</scope>
    <source>
        <strain evidence="4">Indian</strain>
    </source>
</reference>
<name>A0A182YCT0_ANOST</name>
<accession>A0A182YCT0</accession>
<reference evidence="5" key="1">
    <citation type="journal article" date="2014" name="Genome Biol.">
        <title>Genome analysis of a major urban malaria vector mosquito, Anopheles stephensi.</title>
        <authorList>
            <person name="Jiang X."/>
            <person name="Peery A."/>
            <person name="Hall A.B."/>
            <person name="Sharma A."/>
            <person name="Chen X.G."/>
            <person name="Waterhouse R.M."/>
            <person name="Komissarov A."/>
            <person name="Riehle M.M."/>
            <person name="Shouche Y."/>
            <person name="Sharakhova M.V."/>
            <person name="Lawson D."/>
            <person name="Pakpour N."/>
            <person name="Arensburger P."/>
            <person name="Davidson V.L."/>
            <person name="Eiglmeier K."/>
            <person name="Emrich S."/>
            <person name="George P."/>
            <person name="Kennedy R.C."/>
            <person name="Mane S.P."/>
            <person name="Maslen G."/>
            <person name="Oringanje C."/>
            <person name="Qi Y."/>
            <person name="Settlage R."/>
            <person name="Tojo M."/>
            <person name="Tubio J.M."/>
            <person name="Unger M.F."/>
            <person name="Wang B."/>
            <person name="Vernick K.D."/>
            <person name="Ribeiro J.M."/>
            <person name="James A.A."/>
            <person name="Michel K."/>
            <person name="Riehle M.A."/>
            <person name="Luckhart S."/>
            <person name="Sharakhov I.V."/>
            <person name="Tu Z."/>
        </authorList>
    </citation>
    <scope>NUCLEOTIDE SEQUENCE [LARGE SCALE GENOMIC DNA]</scope>
    <source>
        <strain evidence="5">Indian</strain>
    </source>
</reference>
<keyword evidence="2" id="KW-0694">RNA-binding</keyword>
<feature type="compositionally biased region" description="Gly residues" evidence="3">
    <location>
        <begin position="778"/>
        <end position="817"/>
    </location>
</feature>
<dbReference type="PROSITE" id="PS50177">
    <property type="entry name" value="NTF2_DOMAIN"/>
    <property type="match status" value="1"/>
</dbReference>